<evidence type="ECO:0000259" key="1">
    <source>
        <dbReference type="Pfam" id="PF02557"/>
    </source>
</evidence>
<organism evidence="2 3">
    <name type="scientific">Modestobacter caceresii</name>
    <dbReference type="NCBI Taxonomy" id="1522368"/>
    <lineage>
        <taxon>Bacteria</taxon>
        <taxon>Bacillati</taxon>
        <taxon>Actinomycetota</taxon>
        <taxon>Actinomycetes</taxon>
        <taxon>Geodermatophilales</taxon>
        <taxon>Geodermatophilaceae</taxon>
        <taxon>Modestobacter</taxon>
    </lineage>
</organism>
<dbReference type="Gene3D" id="3.30.1380.10">
    <property type="match status" value="1"/>
</dbReference>
<dbReference type="SUPFAM" id="SSF55166">
    <property type="entry name" value="Hedgehog/DD-peptidase"/>
    <property type="match status" value="1"/>
</dbReference>
<comment type="caution">
    <text evidence="2">The sequence shown here is derived from an EMBL/GenBank/DDBJ whole genome shotgun (WGS) entry which is preliminary data.</text>
</comment>
<feature type="domain" description="D-alanyl-D-alanine carboxypeptidase-like core" evidence="1">
    <location>
        <begin position="70"/>
        <end position="165"/>
    </location>
</feature>
<dbReference type="InterPro" id="IPR052179">
    <property type="entry name" value="DD-CPase-like"/>
</dbReference>
<sequence>MVTATLLIAGVAGCSSADPSVPPGSSVLAGVADTPALGASGGGAMTVENGYVADGEELSAFADVPAITGLDSALRTAVQDAARDAAADGVDLHVSSGWRSAAYQQALFDAAVHRYGSPEAAREWVLRPDESSHVTGDAVDVGPTDAMYWLSRYGSDYGLCQTYGNEMWHYELAVERGGQCPPPAADPTAG</sequence>
<evidence type="ECO:0000313" key="2">
    <source>
        <dbReference type="EMBL" id="KGH45083.1"/>
    </source>
</evidence>
<protein>
    <recommendedName>
        <fullName evidence="1">D-alanyl-D-alanine carboxypeptidase-like core domain-containing protein</fullName>
    </recommendedName>
</protein>
<accession>A0A098Y2E5</accession>
<dbReference type="Pfam" id="PF02557">
    <property type="entry name" value="VanY"/>
    <property type="match status" value="1"/>
</dbReference>
<evidence type="ECO:0000313" key="3">
    <source>
        <dbReference type="Proteomes" id="UP000029713"/>
    </source>
</evidence>
<dbReference type="PANTHER" id="PTHR34385:SF1">
    <property type="entry name" value="PEPTIDOGLYCAN L-ALANYL-D-GLUTAMATE ENDOPEPTIDASE CWLK"/>
    <property type="match status" value="1"/>
</dbReference>
<gene>
    <name evidence="2" type="ORF">IN07_19185</name>
</gene>
<keyword evidence="3" id="KW-1185">Reference proteome</keyword>
<dbReference type="GO" id="GO:0008233">
    <property type="term" value="F:peptidase activity"/>
    <property type="evidence" value="ECO:0007669"/>
    <property type="project" value="InterPro"/>
</dbReference>
<name>A0A098Y2E5_9ACTN</name>
<dbReference type="Proteomes" id="UP000029713">
    <property type="component" value="Unassembled WGS sequence"/>
</dbReference>
<dbReference type="AlphaFoldDB" id="A0A098Y2E5"/>
<dbReference type="PANTHER" id="PTHR34385">
    <property type="entry name" value="D-ALANYL-D-ALANINE CARBOXYPEPTIDASE"/>
    <property type="match status" value="1"/>
</dbReference>
<dbReference type="GO" id="GO:0006508">
    <property type="term" value="P:proteolysis"/>
    <property type="evidence" value="ECO:0007669"/>
    <property type="project" value="InterPro"/>
</dbReference>
<dbReference type="InterPro" id="IPR003709">
    <property type="entry name" value="VanY-like_core_dom"/>
</dbReference>
<dbReference type="STRING" id="1522368.IN07_19185"/>
<dbReference type="InterPro" id="IPR009045">
    <property type="entry name" value="Zn_M74/Hedgehog-like"/>
</dbReference>
<reference evidence="2 3" key="1">
    <citation type="submission" date="2014-07" db="EMBL/GenBank/DDBJ databases">
        <title>Biosystematic studies on Modestobacter strains isolated from extreme hyper-arid desert soil and from historic building.</title>
        <authorList>
            <person name="Bukarasam K."/>
            <person name="Bull A."/>
            <person name="Girard G."/>
            <person name="van Wezel G."/>
            <person name="Goodfellow M."/>
        </authorList>
    </citation>
    <scope>NUCLEOTIDE SEQUENCE [LARGE SCALE GENOMIC DNA]</scope>
    <source>
        <strain evidence="2 3">KNN45-2b</strain>
    </source>
</reference>
<dbReference type="EMBL" id="JPMX01000091">
    <property type="protein sequence ID" value="KGH45083.1"/>
    <property type="molecule type" value="Genomic_DNA"/>
</dbReference>
<dbReference type="CDD" id="cd14846">
    <property type="entry name" value="Peptidase_M15_like"/>
    <property type="match status" value="1"/>
</dbReference>
<proteinExistence type="predicted"/>